<dbReference type="Gene3D" id="2.40.50.140">
    <property type="entry name" value="Nucleic acid-binding proteins"/>
    <property type="match status" value="1"/>
</dbReference>
<feature type="transmembrane region" description="Helical" evidence="1">
    <location>
        <begin position="110"/>
        <end position="128"/>
    </location>
</feature>
<gene>
    <name evidence="2" type="ORF">SAMN02927937_01537</name>
</gene>
<keyword evidence="1" id="KW-0472">Membrane</keyword>
<dbReference type="STRING" id="1159016.SAMN02927937_01537"/>
<keyword evidence="1" id="KW-1133">Transmembrane helix</keyword>
<evidence type="ECO:0000313" key="3">
    <source>
        <dbReference type="Proteomes" id="UP000199634"/>
    </source>
</evidence>
<dbReference type="RefSeq" id="WP_091098503.1">
    <property type="nucleotide sequence ID" value="NZ_FNXE01000019.1"/>
</dbReference>
<organism evidence="2 3">
    <name type="scientific">Paenimyroides marinum</name>
    <dbReference type="NCBI Taxonomy" id="1159016"/>
    <lineage>
        <taxon>Bacteria</taxon>
        <taxon>Pseudomonadati</taxon>
        <taxon>Bacteroidota</taxon>
        <taxon>Flavobacteriia</taxon>
        <taxon>Flavobacteriales</taxon>
        <taxon>Flavobacteriaceae</taxon>
        <taxon>Paenimyroides</taxon>
    </lineage>
</organism>
<dbReference type="Proteomes" id="UP000199634">
    <property type="component" value="Unassembled WGS sequence"/>
</dbReference>
<protein>
    <recommendedName>
        <fullName evidence="4">DUF1449 family protein</fullName>
    </recommendedName>
</protein>
<dbReference type="InterPro" id="IPR012340">
    <property type="entry name" value="NA-bd_OB-fold"/>
</dbReference>
<proteinExistence type="predicted"/>
<accession>A0A1H6L8T6</accession>
<evidence type="ECO:0008006" key="4">
    <source>
        <dbReference type="Google" id="ProtNLM"/>
    </source>
</evidence>
<dbReference type="AlphaFoldDB" id="A0A1H6L8T6"/>
<evidence type="ECO:0000313" key="2">
    <source>
        <dbReference type="EMBL" id="SEH80676.1"/>
    </source>
</evidence>
<reference evidence="3" key="1">
    <citation type="submission" date="2016-10" db="EMBL/GenBank/DDBJ databases">
        <authorList>
            <person name="Varghese N."/>
            <person name="Submissions S."/>
        </authorList>
    </citation>
    <scope>NUCLEOTIDE SEQUENCE [LARGE SCALE GENOMIC DNA]</scope>
    <source>
        <strain evidence="3">CGMCC 1.10825</strain>
    </source>
</reference>
<sequence>MAELLNLLFYPLSNGIMTVLTGMSLLYWVFMFFSGDGIDTDADFHMGDVTDVDASAETDGDVSFGSKILEFINVGKMPLMVIVTLFKFIGWILTLLSSIFLGLANWGLKSVLILIPVFLITFIIMHYATKPLVKMYKNLGYNGEEPIDFLGRTGTLKSTIENGRIGILEVAVQKDVFRLNVKSRSGNRIEYGSEVMIMKALENNIYEVQPNITLHNIN</sequence>
<keyword evidence="1" id="KW-0812">Transmembrane</keyword>
<keyword evidence="3" id="KW-1185">Reference proteome</keyword>
<evidence type="ECO:0000256" key="1">
    <source>
        <dbReference type="SAM" id="Phobius"/>
    </source>
</evidence>
<dbReference type="OrthoDB" id="996420at2"/>
<feature type="transmembrane region" description="Helical" evidence="1">
    <location>
        <begin position="79"/>
        <end position="104"/>
    </location>
</feature>
<dbReference type="EMBL" id="FNXE01000019">
    <property type="protein sequence ID" value="SEH80676.1"/>
    <property type="molecule type" value="Genomic_DNA"/>
</dbReference>
<name>A0A1H6L8T6_9FLAO</name>
<feature type="transmembrane region" description="Helical" evidence="1">
    <location>
        <begin position="12"/>
        <end position="33"/>
    </location>
</feature>